<dbReference type="AlphaFoldDB" id="A0A0B7G5X4"/>
<evidence type="ECO:0000256" key="5">
    <source>
        <dbReference type="ARBA" id="ARBA00023235"/>
    </source>
</evidence>
<dbReference type="KEGG" id="kvd:KR75_20380"/>
<evidence type="ECO:0000256" key="1">
    <source>
        <dbReference type="ARBA" id="ARBA00006717"/>
    </source>
</evidence>
<sequence>MMQVILVRHAETEWNIKGIIQGQSDSALTPRGERQTSALLAAFAASDYRVDCVYTSPLGRAWQMGQRLADRFRCPLIAEPALKEQAFGQFEGMLTSQLMQQRPHDAHALFTHDAEYCPPQGESLAQATRRVTGFIHNLQETTEHQRVCIVTHGQVSQGVLAVLKEGTIDNFSRYAHPNASYSVFDFRDGKCLAIRWGIATHLLQLERQKA</sequence>
<dbReference type="CDD" id="cd07067">
    <property type="entry name" value="HP_PGM_like"/>
    <property type="match status" value="1"/>
</dbReference>
<dbReference type="PANTHER" id="PTHR11931">
    <property type="entry name" value="PHOSPHOGLYCERATE MUTASE"/>
    <property type="match status" value="1"/>
</dbReference>
<keyword evidence="5" id="KW-0413">Isomerase</keyword>
<dbReference type="GO" id="GO:0006096">
    <property type="term" value="P:glycolytic process"/>
    <property type="evidence" value="ECO:0007669"/>
    <property type="project" value="UniProtKB-KW"/>
</dbReference>
<dbReference type="Pfam" id="PF00300">
    <property type="entry name" value="His_Phos_1"/>
    <property type="match status" value="1"/>
</dbReference>
<protein>
    <recommendedName>
        <fullName evidence="2">phosphoglycerate mutase (2,3-diphosphoglycerate-dependent)</fullName>
        <ecNumber evidence="2">5.4.2.11</ecNumber>
    </recommendedName>
</protein>
<evidence type="ECO:0000256" key="2">
    <source>
        <dbReference type="ARBA" id="ARBA00012028"/>
    </source>
</evidence>
<proteinExistence type="inferred from homology"/>
<dbReference type="InterPro" id="IPR029033">
    <property type="entry name" value="His_PPase_superfam"/>
</dbReference>
<dbReference type="EMBL" id="CP060807">
    <property type="protein sequence ID" value="QNP22556.1"/>
    <property type="molecule type" value="Genomic_DNA"/>
</dbReference>
<dbReference type="GO" id="GO:0006094">
    <property type="term" value="P:gluconeogenesis"/>
    <property type="evidence" value="ECO:0007669"/>
    <property type="project" value="UniProtKB-KW"/>
</dbReference>
<keyword evidence="3" id="KW-0312">Gluconeogenesis</keyword>
<organism evidence="6 7">
    <name type="scientific">Klebsiella variicola</name>
    <dbReference type="NCBI Taxonomy" id="244366"/>
    <lineage>
        <taxon>Bacteria</taxon>
        <taxon>Pseudomonadati</taxon>
        <taxon>Pseudomonadota</taxon>
        <taxon>Gammaproteobacteria</taxon>
        <taxon>Enterobacterales</taxon>
        <taxon>Enterobacteriaceae</taxon>
        <taxon>Klebsiella/Raoultella group</taxon>
        <taxon>Klebsiella</taxon>
        <taxon>Klebsiella pneumoniae complex</taxon>
    </lineage>
</organism>
<dbReference type="InterPro" id="IPR013078">
    <property type="entry name" value="His_Pase_superF_clade-1"/>
</dbReference>
<dbReference type="EC" id="5.4.2.11" evidence="2"/>
<dbReference type="InterPro" id="IPR005952">
    <property type="entry name" value="Phosphogly_mut1"/>
</dbReference>
<accession>A0A0B7G5X4</accession>
<gene>
    <name evidence="6" type="ORF">IAP99_13950</name>
</gene>
<evidence type="ECO:0000256" key="4">
    <source>
        <dbReference type="ARBA" id="ARBA00023152"/>
    </source>
</evidence>
<dbReference type="Proteomes" id="UP000516181">
    <property type="component" value="Chromosome"/>
</dbReference>
<name>A0A0B7G5X4_KLEVA</name>
<dbReference type="SUPFAM" id="SSF53254">
    <property type="entry name" value="Phosphoglycerate mutase-like"/>
    <property type="match status" value="1"/>
</dbReference>
<reference evidence="6 7" key="1">
    <citation type="submission" date="2020-08" db="EMBL/GenBank/DDBJ databases">
        <title>Complete genome sequence of Klebsiella pneumoniae KP2757.</title>
        <authorList>
            <person name="Zhang X."/>
        </authorList>
    </citation>
    <scope>NUCLEOTIDE SEQUENCE [LARGE SCALE GENOMIC DNA]</scope>
    <source>
        <strain evidence="6 7">KP2757</strain>
    </source>
</reference>
<evidence type="ECO:0000313" key="6">
    <source>
        <dbReference type="EMBL" id="QNP22556.1"/>
    </source>
</evidence>
<dbReference type="SMART" id="SM00855">
    <property type="entry name" value="PGAM"/>
    <property type="match status" value="1"/>
</dbReference>
<evidence type="ECO:0000313" key="7">
    <source>
        <dbReference type="Proteomes" id="UP000516181"/>
    </source>
</evidence>
<keyword evidence="4" id="KW-0324">Glycolysis</keyword>
<comment type="similarity">
    <text evidence="1">Belongs to the phosphoglycerate mutase family. BPG-dependent PGAM subfamily.</text>
</comment>
<evidence type="ECO:0000256" key="3">
    <source>
        <dbReference type="ARBA" id="ARBA00022432"/>
    </source>
</evidence>
<dbReference type="RefSeq" id="WP_032732995.1">
    <property type="nucleotide sequence ID" value="NZ_BIHH01000002.1"/>
</dbReference>
<dbReference type="GO" id="GO:0004619">
    <property type="term" value="F:phosphoglycerate mutase activity"/>
    <property type="evidence" value="ECO:0007669"/>
    <property type="project" value="UniProtKB-EC"/>
</dbReference>
<dbReference type="Gene3D" id="3.40.50.1240">
    <property type="entry name" value="Phosphoglycerate mutase-like"/>
    <property type="match status" value="1"/>
</dbReference>